<dbReference type="Gene3D" id="2.60.40.1260">
    <property type="entry name" value="Lamin Tail domain"/>
    <property type="match status" value="3"/>
</dbReference>
<reference evidence="4" key="1">
    <citation type="submission" date="2020-10" db="EMBL/GenBank/DDBJ databases">
        <authorList>
            <person name="Gilroy R."/>
        </authorList>
    </citation>
    <scope>NUCLEOTIDE SEQUENCE</scope>
    <source>
        <strain evidence="4">B1-8020</strain>
    </source>
</reference>
<name>A0A9D9IK25_9BACT</name>
<reference evidence="4" key="2">
    <citation type="journal article" date="2021" name="PeerJ">
        <title>Extensive microbial diversity within the chicken gut microbiome revealed by metagenomics and culture.</title>
        <authorList>
            <person name="Gilroy R."/>
            <person name="Ravi A."/>
            <person name="Getino M."/>
            <person name="Pursley I."/>
            <person name="Horton D.L."/>
            <person name="Alikhan N.F."/>
            <person name="Baker D."/>
            <person name="Gharbi K."/>
            <person name="Hall N."/>
            <person name="Watson M."/>
            <person name="Adriaenssens E.M."/>
            <person name="Foster-Nyarko E."/>
            <person name="Jarju S."/>
            <person name="Secka A."/>
            <person name="Antonio M."/>
            <person name="Oren A."/>
            <person name="Chaudhuri R.R."/>
            <person name="La Ragione R."/>
            <person name="Hildebrand F."/>
            <person name="Pallen M.J."/>
        </authorList>
    </citation>
    <scope>NUCLEOTIDE SEQUENCE</scope>
    <source>
        <strain evidence="4">B1-8020</strain>
    </source>
</reference>
<feature type="signal peptide" evidence="2">
    <location>
        <begin position="1"/>
        <end position="19"/>
    </location>
</feature>
<dbReference type="EMBL" id="JADIMA010000045">
    <property type="protein sequence ID" value="MBO8472959.1"/>
    <property type="molecule type" value="Genomic_DNA"/>
</dbReference>
<dbReference type="InterPro" id="IPR036415">
    <property type="entry name" value="Lamin_tail_dom_sf"/>
</dbReference>
<evidence type="ECO:0000313" key="4">
    <source>
        <dbReference type="EMBL" id="MBO8472959.1"/>
    </source>
</evidence>
<comment type="caution">
    <text evidence="4">The sequence shown here is derived from an EMBL/GenBank/DDBJ whole genome shotgun (WGS) entry which is preliminary data.</text>
</comment>
<dbReference type="AlphaFoldDB" id="A0A9D9IK25"/>
<evidence type="ECO:0000256" key="2">
    <source>
        <dbReference type="SAM" id="SignalP"/>
    </source>
</evidence>
<sequence>MKYAKLFLTAALIAGAALMTGCKEDREPVEEPSDIQGLFINEISSGGTDWIEFYNATDEEINLSGYHVQDNKGTDEEYTFPDGSKIAAKGFLVIEEGTFEFGISGDGDSITILDEKYSKIDGVIIPAMEDGFTYSRTEDGGSSWEIVEGGTKGRSNTGTLDNPDKPVNPEESDSPVLINEVQGATIDGEQTDFIELYNPSSESVELSGYKLQDDKGVEEEYTIAEGTVIEAGAILVFYKDEHFEFGLGGSGDVVTVFDAEGKLVDTVEYPDMEDGSSYARIPDGSDNWQTVTEPTPGASNGSGEPVNPATDYTAIRLNELNGNDKFIELYNMSDSDIDIAGVHFTKDDEAEDTFTLPENTVITAGGFLTVWSEKADGDHELIFNFGLSADKSVKIELFAPDGTAIDVFKNLSEAGGEVWGEKDGMYNSEDLGSFARETDGTGDWYIMEATEGESNEGVEKLSEKIEW</sequence>
<feature type="chain" id="PRO_5038997051" evidence="2">
    <location>
        <begin position="20"/>
        <end position="467"/>
    </location>
</feature>
<accession>A0A9D9IK25</accession>
<evidence type="ECO:0000259" key="3">
    <source>
        <dbReference type="PROSITE" id="PS51841"/>
    </source>
</evidence>
<organism evidence="4 5">
    <name type="scientific">Candidatus Merdivivens pullicola</name>
    <dbReference type="NCBI Taxonomy" id="2840872"/>
    <lineage>
        <taxon>Bacteria</taxon>
        <taxon>Pseudomonadati</taxon>
        <taxon>Bacteroidota</taxon>
        <taxon>Bacteroidia</taxon>
        <taxon>Bacteroidales</taxon>
        <taxon>Muribaculaceae</taxon>
        <taxon>Muribaculaceae incertae sedis</taxon>
        <taxon>Candidatus Merdivivens</taxon>
    </lineage>
</organism>
<proteinExistence type="predicted"/>
<gene>
    <name evidence="4" type="ORF">IAB81_04960</name>
</gene>
<feature type="domain" description="LTD" evidence="3">
    <location>
        <begin position="156"/>
        <end position="271"/>
    </location>
</feature>
<feature type="domain" description="LTD" evidence="3">
    <location>
        <begin position="31"/>
        <end position="127"/>
    </location>
</feature>
<dbReference type="PROSITE" id="PS51841">
    <property type="entry name" value="LTD"/>
    <property type="match status" value="3"/>
</dbReference>
<dbReference type="SUPFAM" id="SSF74853">
    <property type="entry name" value="Lamin A/C globular tail domain"/>
    <property type="match status" value="3"/>
</dbReference>
<keyword evidence="2" id="KW-0732">Signal</keyword>
<dbReference type="Pfam" id="PF00932">
    <property type="entry name" value="LTD"/>
    <property type="match status" value="3"/>
</dbReference>
<feature type="domain" description="LTD" evidence="3">
    <location>
        <begin position="293"/>
        <end position="412"/>
    </location>
</feature>
<feature type="compositionally biased region" description="Polar residues" evidence="1">
    <location>
        <begin position="286"/>
        <end position="302"/>
    </location>
</feature>
<dbReference type="Proteomes" id="UP000823604">
    <property type="component" value="Unassembled WGS sequence"/>
</dbReference>
<dbReference type="InterPro" id="IPR001322">
    <property type="entry name" value="Lamin_tail_dom"/>
</dbReference>
<evidence type="ECO:0000313" key="5">
    <source>
        <dbReference type="Proteomes" id="UP000823604"/>
    </source>
</evidence>
<dbReference type="PROSITE" id="PS51257">
    <property type="entry name" value="PROKAR_LIPOPROTEIN"/>
    <property type="match status" value="1"/>
</dbReference>
<evidence type="ECO:0000256" key="1">
    <source>
        <dbReference type="SAM" id="MobiDB-lite"/>
    </source>
</evidence>
<protein>
    <submittedName>
        <fullName evidence="4">Lamin tail domain-containing protein</fullName>
    </submittedName>
</protein>
<feature type="region of interest" description="Disordered" evidence="1">
    <location>
        <begin position="278"/>
        <end position="307"/>
    </location>
</feature>
<feature type="region of interest" description="Disordered" evidence="1">
    <location>
        <begin position="148"/>
        <end position="173"/>
    </location>
</feature>